<dbReference type="Proteomes" id="UP000824890">
    <property type="component" value="Unassembled WGS sequence"/>
</dbReference>
<gene>
    <name evidence="1" type="ORF">HID58_029732</name>
</gene>
<protein>
    <submittedName>
        <fullName evidence="1">Uncharacterized protein</fullName>
    </submittedName>
</protein>
<comment type="caution">
    <text evidence="1">The sequence shown here is derived from an EMBL/GenBank/DDBJ whole genome shotgun (WGS) entry which is preliminary data.</text>
</comment>
<evidence type="ECO:0000313" key="2">
    <source>
        <dbReference type="Proteomes" id="UP000824890"/>
    </source>
</evidence>
<accession>A0ABQ8CDY1</accession>
<dbReference type="EMBL" id="JAGKQM010000008">
    <property type="protein sequence ID" value="KAH0915286.1"/>
    <property type="molecule type" value="Genomic_DNA"/>
</dbReference>
<proteinExistence type="predicted"/>
<evidence type="ECO:0000313" key="1">
    <source>
        <dbReference type="EMBL" id="KAH0915286.1"/>
    </source>
</evidence>
<keyword evidence="2" id="KW-1185">Reference proteome</keyword>
<reference evidence="1 2" key="1">
    <citation type="submission" date="2021-05" db="EMBL/GenBank/DDBJ databases">
        <title>Genome Assembly of Synthetic Allotetraploid Brassica napus Reveals Homoeologous Exchanges between Subgenomes.</title>
        <authorList>
            <person name="Davis J.T."/>
        </authorList>
    </citation>
    <scope>NUCLEOTIDE SEQUENCE [LARGE SCALE GENOMIC DNA]</scope>
    <source>
        <strain evidence="2">cv. Da-Ae</strain>
        <tissue evidence="1">Seedling</tissue>
    </source>
</reference>
<name>A0ABQ8CDY1_BRANA</name>
<organism evidence="1 2">
    <name type="scientific">Brassica napus</name>
    <name type="common">Rape</name>
    <dbReference type="NCBI Taxonomy" id="3708"/>
    <lineage>
        <taxon>Eukaryota</taxon>
        <taxon>Viridiplantae</taxon>
        <taxon>Streptophyta</taxon>
        <taxon>Embryophyta</taxon>
        <taxon>Tracheophyta</taxon>
        <taxon>Spermatophyta</taxon>
        <taxon>Magnoliopsida</taxon>
        <taxon>eudicotyledons</taxon>
        <taxon>Gunneridae</taxon>
        <taxon>Pentapetalae</taxon>
        <taxon>rosids</taxon>
        <taxon>malvids</taxon>
        <taxon>Brassicales</taxon>
        <taxon>Brassicaceae</taxon>
        <taxon>Brassiceae</taxon>
        <taxon>Brassica</taxon>
    </lineage>
</organism>
<sequence length="13" mass="1583">MLWLQPLWSPLAK</sequence>